<accession>A0A3E1YC68</accession>
<dbReference type="GO" id="GO:0046872">
    <property type="term" value="F:metal ion binding"/>
    <property type="evidence" value="ECO:0007669"/>
    <property type="project" value="UniProtKB-KW"/>
</dbReference>
<dbReference type="InterPro" id="IPR000123">
    <property type="entry name" value="Reverse_transcriptase_msDNA"/>
</dbReference>
<feature type="domain" description="Reverse transcriptase" evidence="6">
    <location>
        <begin position="37"/>
        <end position="211"/>
    </location>
</feature>
<dbReference type="PRINTS" id="PR00866">
    <property type="entry name" value="RNADNAPOLMS"/>
</dbReference>
<gene>
    <name evidence="7" type="ORF">DVR12_08570</name>
</gene>
<evidence type="ECO:0000259" key="6">
    <source>
        <dbReference type="Pfam" id="PF00078"/>
    </source>
</evidence>
<keyword evidence="4" id="KW-0460">Magnesium</keyword>
<name>A0A3E1YC68_9BACT</name>
<organism evidence="7 8">
    <name type="scientific">Chitinophaga silvatica</name>
    <dbReference type="NCBI Taxonomy" id="2282649"/>
    <lineage>
        <taxon>Bacteria</taxon>
        <taxon>Pseudomonadati</taxon>
        <taxon>Bacteroidota</taxon>
        <taxon>Chitinophagia</taxon>
        <taxon>Chitinophagales</taxon>
        <taxon>Chitinophagaceae</taxon>
        <taxon>Chitinophaga</taxon>
    </lineage>
</organism>
<evidence type="ECO:0000313" key="7">
    <source>
        <dbReference type="EMBL" id="RFS23927.1"/>
    </source>
</evidence>
<evidence type="ECO:0000313" key="8">
    <source>
        <dbReference type="Proteomes" id="UP000260644"/>
    </source>
</evidence>
<keyword evidence="5 7" id="KW-0695">RNA-directed DNA polymerase</keyword>
<dbReference type="GO" id="GO:0003964">
    <property type="term" value="F:RNA-directed DNA polymerase activity"/>
    <property type="evidence" value="ECO:0007669"/>
    <property type="project" value="UniProtKB-KW"/>
</dbReference>
<dbReference type="CDD" id="cd03487">
    <property type="entry name" value="RT_Bac_retron_II"/>
    <property type="match status" value="1"/>
</dbReference>
<evidence type="ECO:0000256" key="4">
    <source>
        <dbReference type="ARBA" id="ARBA00022842"/>
    </source>
</evidence>
<dbReference type="OrthoDB" id="9780724at2"/>
<reference evidence="7 8" key="1">
    <citation type="submission" date="2018-07" db="EMBL/GenBank/DDBJ databases">
        <title>Chitinophaga K2CV101002-2 sp. nov., isolated from a monsoon evergreen broad-leaved forest soil.</title>
        <authorList>
            <person name="Lv Y."/>
        </authorList>
    </citation>
    <scope>NUCLEOTIDE SEQUENCE [LARGE SCALE GENOMIC DNA]</scope>
    <source>
        <strain evidence="7 8">GDMCC 1.1288</strain>
    </source>
</reference>
<proteinExistence type="predicted"/>
<evidence type="ECO:0000256" key="5">
    <source>
        <dbReference type="ARBA" id="ARBA00022918"/>
    </source>
</evidence>
<sequence length="316" mass="36385">MIKSLRHLEAVIGYKLKDIDAVLDNLHKYYNSFSRTKKSGKKRDIDSSENILRDLHNRINDRIFSQISLPYHVTGSVKYRSAVLNAKYHSGKKYHFQTDLVGYFQFVSNRLVYSTLVSFGFSADVASYITKITTYKGHVPQGVPTSPFLCNVVGLRILDGEILEFCKSRSIIYTRYIDDLTFSSDVDIKDFIPDILQIINNKNFLYSHRKTIYKAGDIVVTGVLTTCNGLKMPERLIEKMSNEVDIIKRKGYENFANQIQRIHKLGTLNAIVDRQRELVFPGRLKDRKKKNASSAVLDLVSLENKKLEIEREINLY</sequence>
<keyword evidence="8" id="KW-1185">Reference proteome</keyword>
<dbReference type="RefSeq" id="WP_116975253.1">
    <property type="nucleotide sequence ID" value="NZ_QPMM01000003.1"/>
</dbReference>
<dbReference type="AlphaFoldDB" id="A0A3E1YC68"/>
<evidence type="ECO:0000256" key="2">
    <source>
        <dbReference type="ARBA" id="ARBA00022695"/>
    </source>
</evidence>
<keyword evidence="3" id="KW-0479">Metal-binding</keyword>
<dbReference type="GO" id="GO:0003723">
    <property type="term" value="F:RNA binding"/>
    <property type="evidence" value="ECO:0007669"/>
    <property type="project" value="InterPro"/>
</dbReference>
<protein>
    <submittedName>
        <fullName evidence="7">RNA-directed DNA polymerase</fullName>
    </submittedName>
</protein>
<comment type="caution">
    <text evidence="7">The sequence shown here is derived from an EMBL/GenBank/DDBJ whole genome shotgun (WGS) entry which is preliminary data.</text>
</comment>
<evidence type="ECO:0000256" key="3">
    <source>
        <dbReference type="ARBA" id="ARBA00022723"/>
    </source>
</evidence>
<dbReference type="InterPro" id="IPR000477">
    <property type="entry name" value="RT_dom"/>
</dbReference>
<dbReference type="Pfam" id="PF00078">
    <property type="entry name" value="RVT_1"/>
    <property type="match status" value="1"/>
</dbReference>
<evidence type="ECO:0000256" key="1">
    <source>
        <dbReference type="ARBA" id="ARBA00022679"/>
    </source>
</evidence>
<dbReference type="EMBL" id="QPMM01000003">
    <property type="protein sequence ID" value="RFS23927.1"/>
    <property type="molecule type" value="Genomic_DNA"/>
</dbReference>
<keyword evidence="1" id="KW-0808">Transferase</keyword>
<dbReference type="Proteomes" id="UP000260644">
    <property type="component" value="Unassembled WGS sequence"/>
</dbReference>
<keyword evidence="2" id="KW-0548">Nucleotidyltransferase</keyword>